<dbReference type="RefSeq" id="WP_120697617.1">
    <property type="nucleotide sequence ID" value="NZ_RBDX01000009.1"/>
</dbReference>
<organism evidence="3 6">
    <name type="scientific">Streptomyces radicis</name>
    <dbReference type="NCBI Taxonomy" id="1750517"/>
    <lineage>
        <taxon>Bacteria</taxon>
        <taxon>Bacillati</taxon>
        <taxon>Actinomycetota</taxon>
        <taxon>Actinomycetes</taxon>
        <taxon>Kitasatosporales</taxon>
        <taxon>Streptomycetaceae</taxon>
        <taxon>Streptomyces</taxon>
    </lineage>
</organism>
<evidence type="ECO:0000313" key="5">
    <source>
        <dbReference type="Proteomes" id="UP000268652"/>
    </source>
</evidence>
<feature type="transmembrane region" description="Helical" evidence="2">
    <location>
        <begin position="298"/>
        <end position="318"/>
    </location>
</feature>
<protein>
    <submittedName>
        <fullName evidence="3">Uncharacterized protein</fullName>
    </submittedName>
</protein>
<gene>
    <name evidence="4" type="ORF">D7318_15205</name>
    <name evidence="3" type="ORF">D7319_13350</name>
</gene>
<feature type="region of interest" description="Disordered" evidence="1">
    <location>
        <begin position="330"/>
        <end position="350"/>
    </location>
</feature>
<sequence>MAQSTARPTIGTNTGIGALTGGISHGGVGVLHGDQYVNQYVTDPKASPEQIFREGMRCLAAGMRGRAEELVGQAIQRGYESQEVYYSWMLVVTSRRSPEDLTDEDWHTLRTAVTRVDRAWPADPPGNAAGYAEAAHVVADLLRAAIAPGATKAAAAAAADHAAEDRGLAQRVGALPQARRAEIEDHLRYVAQRVEREALSAEESAEIDAYRMAGDRTERVPLFFTPDPLPLQPLPEPVKSIWPSDRGTTTAMLYAAALLLVMGLVLAIVFFNRDSGGTTSTDPFTGETMTEAGGGENYGGVALVLGGSAAIAALVLLLRNAPRELRRRARQARRPPWLRERRPQRPVPGPLKAVLDNAALPSKPVAGSFFAFRARLAELAAVRFAEVRPGSLNPESWQQLTRHLQEDLADALAIRYWQAGPPEGLDWLIQLRAARTAKEWADGKVTPPSGDAWSQWRGTRNGAVLAVIALALPVLLLSAQSQGSAYLVAGLWAAAATLVFGVSGRTAELKLVETERADFADEQVRHAAWAEHLNAFRPADAELGRWLDLDQRHLLRDVLREHRMERRGVLFTFFVLEGAPDCVRAKVPNGPPRYSRYGLRLFVLTTSGVWVSTWEVDFASGTHQGRKDFVFRFDSISSVVLQTVATGHADGEKSSVGVLDSTTSGLQEVLRLVLNNQQNLEVQVENHQKLGAEGSPNPGRLRELALETSGILAGFRILAALATEGEEWFDQRRDQSRQVFLG</sequence>
<comment type="caution">
    <text evidence="3">The sequence shown here is derived from an EMBL/GenBank/DDBJ whole genome shotgun (WGS) entry which is preliminary data.</text>
</comment>
<reference evidence="5 6" key="1">
    <citation type="submission" date="2018-09" db="EMBL/GenBank/DDBJ databases">
        <title>Streptomyces sp. nov. DS1-2, an endophytic actinomycete isolated from roots of Dendrobium scabrilingue.</title>
        <authorList>
            <person name="Kuncharoen N."/>
            <person name="Kudo T."/>
            <person name="Ohkuma M."/>
            <person name="Yuki M."/>
            <person name="Tanasupawat S."/>
        </authorList>
    </citation>
    <scope>NUCLEOTIDE SEQUENCE [LARGE SCALE GENOMIC DNA]</scope>
    <source>
        <strain evidence="3 6">AZ1-7</strain>
        <strain evidence="4 5">DS1-2</strain>
    </source>
</reference>
<dbReference type="OrthoDB" id="4501073at2"/>
<keyword evidence="2" id="KW-0812">Transmembrane</keyword>
<dbReference type="Proteomes" id="UP000268652">
    <property type="component" value="Unassembled WGS sequence"/>
</dbReference>
<accession>A0A3A9W6W4</accession>
<keyword evidence="2" id="KW-0472">Membrane</keyword>
<feature type="transmembrane region" description="Helical" evidence="2">
    <location>
        <begin position="485"/>
        <end position="502"/>
    </location>
</feature>
<dbReference type="AlphaFoldDB" id="A0A3A9W6W4"/>
<dbReference type="EMBL" id="RBDX01000009">
    <property type="protein sequence ID" value="RKN08925.1"/>
    <property type="molecule type" value="Genomic_DNA"/>
</dbReference>
<keyword evidence="5" id="KW-1185">Reference proteome</keyword>
<feature type="transmembrane region" description="Helical" evidence="2">
    <location>
        <begin position="462"/>
        <end position="479"/>
    </location>
</feature>
<dbReference type="Proteomes" id="UP000275024">
    <property type="component" value="Unassembled WGS sequence"/>
</dbReference>
<proteinExistence type="predicted"/>
<evidence type="ECO:0000256" key="2">
    <source>
        <dbReference type="SAM" id="Phobius"/>
    </source>
</evidence>
<evidence type="ECO:0000313" key="4">
    <source>
        <dbReference type="EMBL" id="RKN22883.1"/>
    </source>
</evidence>
<name>A0A3A9W6W4_9ACTN</name>
<feature type="transmembrane region" description="Helical" evidence="2">
    <location>
        <begin position="251"/>
        <end position="271"/>
    </location>
</feature>
<evidence type="ECO:0000313" key="3">
    <source>
        <dbReference type="EMBL" id="RKN08925.1"/>
    </source>
</evidence>
<dbReference type="EMBL" id="RBDY01000009">
    <property type="protein sequence ID" value="RKN22883.1"/>
    <property type="molecule type" value="Genomic_DNA"/>
</dbReference>
<evidence type="ECO:0000313" key="6">
    <source>
        <dbReference type="Proteomes" id="UP000275024"/>
    </source>
</evidence>
<keyword evidence="2" id="KW-1133">Transmembrane helix</keyword>
<evidence type="ECO:0000256" key="1">
    <source>
        <dbReference type="SAM" id="MobiDB-lite"/>
    </source>
</evidence>